<feature type="region of interest" description="Disordered" evidence="7">
    <location>
        <begin position="425"/>
        <end position="446"/>
    </location>
</feature>
<evidence type="ECO:0000256" key="8">
    <source>
        <dbReference type="SAM" id="Phobius"/>
    </source>
</evidence>
<evidence type="ECO:0000256" key="2">
    <source>
        <dbReference type="ARBA" id="ARBA00022448"/>
    </source>
</evidence>
<dbReference type="RefSeq" id="WP_164446403.1">
    <property type="nucleotide sequence ID" value="NZ_SAIY01000002.1"/>
</dbReference>
<dbReference type="AlphaFoldDB" id="A0A6M1KX33"/>
<comment type="caution">
    <text evidence="10">The sequence shown here is derived from an EMBL/GenBank/DDBJ whole genome shotgun (WGS) entry which is preliminary data.</text>
</comment>
<feature type="transmembrane region" description="Helical" evidence="8">
    <location>
        <begin position="187"/>
        <end position="206"/>
    </location>
</feature>
<name>A0A6M1KX33_9ACTN</name>
<dbReference type="EMBL" id="SAIY01000002">
    <property type="protein sequence ID" value="NGM12529.1"/>
    <property type="molecule type" value="Genomic_DNA"/>
</dbReference>
<dbReference type="InterPro" id="IPR020846">
    <property type="entry name" value="MFS_dom"/>
</dbReference>
<feature type="transmembrane region" description="Helical" evidence="8">
    <location>
        <begin position="277"/>
        <end position="297"/>
    </location>
</feature>
<dbReference type="Gene3D" id="1.20.1250.20">
    <property type="entry name" value="MFS general substrate transporter like domains"/>
    <property type="match status" value="1"/>
</dbReference>
<sequence length="446" mass="46015">MTVGSTDRPREQRRWAIDLRPLRVPAYRRLWLGNAIAMFGFQFTAVAVPVEMYALTEDSLWVGLLGVAAFVPLLVFGLWGGAVADAIDRRRVLLGGSVLLWVAVLGLLAQALLGVGSPILLLALVALSSVAFAISGPARGALVARLVPAELVPAATTLNFTTAMATAVLGPLAAGLILAIWDLGVALPVAYAVDATLLVALVWAALRLPAMPPELDPDGGRRQAGLRSIVDGVRYLAGSPVLLLSFAIDLIAMVFAFPRALFPEVATERFGGGAAVGWLYSSIAIGSLLAGLVSGWIGQVRRQGLVLVLAVVGWGVAVALAGLAGQLWLVVVLLVLAGAADLVSSVVRQSLLLVYAPDRMRGRLQGVNTVVVAGGPRLGDLRAGAMAAGFGSGVAWVGGGVAAAVLAVLLAVAFPALTRYRPPIGAEGDEPDAGRRPRRADNGVGG</sequence>
<dbReference type="InterPro" id="IPR010290">
    <property type="entry name" value="TM_effector"/>
</dbReference>
<dbReference type="PROSITE" id="PS50850">
    <property type="entry name" value="MFS"/>
    <property type="match status" value="1"/>
</dbReference>
<feature type="domain" description="Major facilitator superfamily (MFS) profile" evidence="9">
    <location>
        <begin position="233"/>
        <end position="446"/>
    </location>
</feature>
<keyword evidence="11" id="KW-1185">Reference proteome</keyword>
<protein>
    <submittedName>
        <fullName evidence="10">MFS transporter</fullName>
    </submittedName>
</protein>
<keyword evidence="2" id="KW-0813">Transport</keyword>
<keyword evidence="6 8" id="KW-0472">Membrane</keyword>
<evidence type="ECO:0000256" key="4">
    <source>
        <dbReference type="ARBA" id="ARBA00022692"/>
    </source>
</evidence>
<evidence type="ECO:0000256" key="7">
    <source>
        <dbReference type="SAM" id="MobiDB-lite"/>
    </source>
</evidence>
<proteinExistence type="predicted"/>
<feature type="transmembrane region" description="Helical" evidence="8">
    <location>
        <begin position="60"/>
        <end position="80"/>
    </location>
</feature>
<comment type="subcellular location">
    <subcellularLocation>
        <location evidence="1">Cell inner membrane</location>
        <topology evidence="1">Multi-pass membrane protein</topology>
    </subcellularLocation>
</comment>
<dbReference type="PANTHER" id="PTHR23513">
    <property type="entry name" value="INTEGRAL MEMBRANE EFFLUX PROTEIN-RELATED"/>
    <property type="match status" value="1"/>
</dbReference>
<organism evidence="10 11">
    <name type="scientific">Verrucosispora sioxanthis</name>
    <dbReference type="NCBI Taxonomy" id="2499994"/>
    <lineage>
        <taxon>Bacteria</taxon>
        <taxon>Bacillati</taxon>
        <taxon>Actinomycetota</taxon>
        <taxon>Actinomycetes</taxon>
        <taxon>Micromonosporales</taxon>
        <taxon>Micromonosporaceae</taxon>
        <taxon>Micromonospora</taxon>
    </lineage>
</organism>
<evidence type="ECO:0000256" key="3">
    <source>
        <dbReference type="ARBA" id="ARBA00022475"/>
    </source>
</evidence>
<dbReference type="GO" id="GO:0022857">
    <property type="term" value="F:transmembrane transporter activity"/>
    <property type="evidence" value="ECO:0007669"/>
    <property type="project" value="InterPro"/>
</dbReference>
<keyword evidence="3" id="KW-1003">Cell membrane</keyword>
<evidence type="ECO:0000256" key="6">
    <source>
        <dbReference type="ARBA" id="ARBA00023136"/>
    </source>
</evidence>
<feature type="transmembrane region" description="Helical" evidence="8">
    <location>
        <begin position="119"/>
        <end position="138"/>
    </location>
</feature>
<gene>
    <name evidence="10" type="ORF">ENC19_07575</name>
</gene>
<evidence type="ECO:0000259" key="9">
    <source>
        <dbReference type="PROSITE" id="PS50850"/>
    </source>
</evidence>
<keyword evidence="4 8" id="KW-0812">Transmembrane</keyword>
<feature type="transmembrane region" description="Helical" evidence="8">
    <location>
        <begin position="158"/>
        <end position="181"/>
    </location>
</feature>
<dbReference type="PANTHER" id="PTHR23513:SF9">
    <property type="entry name" value="ENTEROBACTIN EXPORTER ENTS"/>
    <property type="match status" value="1"/>
</dbReference>
<dbReference type="Pfam" id="PF05977">
    <property type="entry name" value="MFS_3"/>
    <property type="match status" value="1"/>
</dbReference>
<feature type="transmembrane region" description="Helical" evidence="8">
    <location>
        <begin position="387"/>
        <end position="414"/>
    </location>
</feature>
<evidence type="ECO:0000256" key="1">
    <source>
        <dbReference type="ARBA" id="ARBA00004429"/>
    </source>
</evidence>
<evidence type="ECO:0000313" key="10">
    <source>
        <dbReference type="EMBL" id="NGM12529.1"/>
    </source>
</evidence>
<feature type="compositionally biased region" description="Basic and acidic residues" evidence="7">
    <location>
        <begin position="432"/>
        <end position="446"/>
    </location>
</feature>
<dbReference type="InterPro" id="IPR036259">
    <property type="entry name" value="MFS_trans_sf"/>
</dbReference>
<reference evidence="10 11" key="1">
    <citation type="submission" date="2020-02" db="EMBL/GenBank/DDBJ databases">
        <title>Draft Genome Sequence of Verrucosispora sp. Strain CWR15, Isolated from Gulf of Mexico Sponge.</title>
        <authorList>
            <person name="Kennedy S.J."/>
            <person name="Cella E."/>
            <person name="Azarian T."/>
            <person name="Baker B.J."/>
            <person name="Shaw L.N."/>
        </authorList>
    </citation>
    <scope>NUCLEOTIDE SEQUENCE [LARGE SCALE GENOMIC DNA]</scope>
    <source>
        <strain evidence="10 11">CWR15</strain>
    </source>
</reference>
<dbReference type="SUPFAM" id="SSF103473">
    <property type="entry name" value="MFS general substrate transporter"/>
    <property type="match status" value="1"/>
</dbReference>
<keyword evidence="5 8" id="KW-1133">Transmembrane helix</keyword>
<accession>A0A6M1KX33</accession>
<dbReference type="GO" id="GO:0005886">
    <property type="term" value="C:plasma membrane"/>
    <property type="evidence" value="ECO:0007669"/>
    <property type="project" value="UniProtKB-SubCell"/>
</dbReference>
<dbReference type="Proteomes" id="UP000478148">
    <property type="component" value="Unassembled WGS sequence"/>
</dbReference>
<evidence type="ECO:0000256" key="5">
    <source>
        <dbReference type="ARBA" id="ARBA00022989"/>
    </source>
</evidence>
<feature type="transmembrane region" description="Helical" evidence="8">
    <location>
        <begin position="330"/>
        <end position="355"/>
    </location>
</feature>
<feature type="transmembrane region" description="Helical" evidence="8">
    <location>
        <begin position="304"/>
        <end position="324"/>
    </location>
</feature>
<evidence type="ECO:0000313" key="11">
    <source>
        <dbReference type="Proteomes" id="UP000478148"/>
    </source>
</evidence>
<feature type="transmembrane region" description="Helical" evidence="8">
    <location>
        <begin position="92"/>
        <end position="113"/>
    </location>
</feature>
<dbReference type="CDD" id="cd06173">
    <property type="entry name" value="MFS_MefA_like"/>
    <property type="match status" value="1"/>
</dbReference>
<feature type="transmembrane region" description="Helical" evidence="8">
    <location>
        <begin position="235"/>
        <end position="257"/>
    </location>
</feature>
<feature type="transmembrane region" description="Helical" evidence="8">
    <location>
        <begin position="30"/>
        <end position="48"/>
    </location>
</feature>